<evidence type="ECO:0000313" key="3">
    <source>
        <dbReference type="Proteomes" id="UP000199642"/>
    </source>
</evidence>
<dbReference type="InterPro" id="IPR035093">
    <property type="entry name" value="RelE/ParE_toxin_dom_sf"/>
</dbReference>
<protein>
    <submittedName>
        <fullName evidence="2">ParE toxin of type II toxin-antitoxin system, parDE</fullName>
    </submittedName>
</protein>
<organism evidence="2 3">
    <name type="scientific">Algoriphagus hitonicola</name>
    <dbReference type="NCBI Taxonomy" id="435880"/>
    <lineage>
        <taxon>Bacteria</taxon>
        <taxon>Pseudomonadati</taxon>
        <taxon>Bacteroidota</taxon>
        <taxon>Cytophagia</taxon>
        <taxon>Cytophagales</taxon>
        <taxon>Cyclobacteriaceae</taxon>
        <taxon>Algoriphagus</taxon>
    </lineage>
</organism>
<keyword evidence="3" id="KW-1185">Reference proteome</keyword>
<dbReference type="STRING" id="435880.SAMN04487988_104174"/>
<sequence length="62" mass="7752">MLKKNPKIGRIEELLKERKERFRFLIYKNYKLIYWINKKENRIEIVDVFDTRQNPIKISRGK</sequence>
<proteinExistence type="predicted"/>
<evidence type="ECO:0000256" key="1">
    <source>
        <dbReference type="ARBA" id="ARBA00022649"/>
    </source>
</evidence>
<dbReference type="Proteomes" id="UP000199642">
    <property type="component" value="Unassembled WGS sequence"/>
</dbReference>
<reference evidence="3" key="1">
    <citation type="submission" date="2016-10" db="EMBL/GenBank/DDBJ databases">
        <authorList>
            <person name="Varghese N."/>
            <person name="Submissions S."/>
        </authorList>
    </citation>
    <scope>NUCLEOTIDE SEQUENCE [LARGE SCALE GENOMIC DNA]</scope>
    <source>
        <strain evidence="3">DSM 19315</strain>
    </source>
</reference>
<evidence type="ECO:0000313" key="2">
    <source>
        <dbReference type="EMBL" id="SFG49171.1"/>
    </source>
</evidence>
<accession>A0A1I2SGL5</accession>
<dbReference type="EMBL" id="FOPC01000004">
    <property type="protein sequence ID" value="SFG49171.1"/>
    <property type="molecule type" value="Genomic_DNA"/>
</dbReference>
<dbReference type="Gene3D" id="3.30.2310.20">
    <property type="entry name" value="RelE-like"/>
    <property type="match status" value="1"/>
</dbReference>
<gene>
    <name evidence="2" type="ORF">SAMN04487988_104174</name>
</gene>
<dbReference type="AlphaFoldDB" id="A0A1I2SGL5"/>
<keyword evidence="1" id="KW-1277">Toxin-antitoxin system</keyword>
<dbReference type="InterPro" id="IPR007712">
    <property type="entry name" value="RelE/ParE_toxin"/>
</dbReference>
<dbReference type="Pfam" id="PF05016">
    <property type="entry name" value="ParE_toxin"/>
    <property type="match status" value="1"/>
</dbReference>
<name>A0A1I2SGL5_9BACT</name>